<dbReference type="AlphaFoldDB" id="A0A9W4UQ87"/>
<organism evidence="1 2">
    <name type="scientific">Periconia digitata</name>
    <dbReference type="NCBI Taxonomy" id="1303443"/>
    <lineage>
        <taxon>Eukaryota</taxon>
        <taxon>Fungi</taxon>
        <taxon>Dikarya</taxon>
        <taxon>Ascomycota</taxon>
        <taxon>Pezizomycotina</taxon>
        <taxon>Dothideomycetes</taxon>
        <taxon>Pleosporomycetidae</taxon>
        <taxon>Pleosporales</taxon>
        <taxon>Massarineae</taxon>
        <taxon>Periconiaceae</taxon>
        <taxon>Periconia</taxon>
    </lineage>
</organism>
<evidence type="ECO:0000313" key="2">
    <source>
        <dbReference type="Proteomes" id="UP001152607"/>
    </source>
</evidence>
<name>A0A9W4UQ87_9PLEO</name>
<proteinExistence type="predicted"/>
<keyword evidence="2" id="KW-1185">Reference proteome</keyword>
<accession>A0A9W4UQ87</accession>
<gene>
    <name evidence="1" type="ORF">PDIGIT_LOCUS11942</name>
</gene>
<dbReference type="Proteomes" id="UP001152607">
    <property type="component" value="Unassembled WGS sequence"/>
</dbReference>
<dbReference type="EMBL" id="CAOQHR010000008">
    <property type="protein sequence ID" value="CAI6338807.1"/>
    <property type="molecule type" value="Genomic_DNA"/>
</dbReference>
<sequence length="110" mass="12846">MHTHYFPEPCQDEHSLRMFLRMYRARKTSFLNPRQYRMLASAEPLWLVCWVFSAVSKESFSLGVVPLPAFQEFRNCRISRSNSPPSRISHNGKSSLIAIADAVYREHPPY</sequence>
<evidence type="ECO:0000313" key="1">
    <source>
        <dbReference type="EMBL" id="CAI6338807.1"/>
    </source>
</evidence>
<protein>
    <submittedName>
        <fullName evidence="1">Uncharacterized protein</fullName>
    </submittedName>
</protein>
<reference evidence="1" key="1">
    <citation type="submission" date="2023-01" db="EMBL/GenBank/DDBJ databases">
        <authorList>
            <person name="Van Ghelder C."/>
            <person name="Rancurel C."/>
        </authorList>
    </citation>
    <scope>NUCLEOTIDE SEQUENCE</scope>
    <source>
        <strain evidence="1">CNCM I-4278</strain>
    </source>
</reference>
<comment type="caution">
    <text evidence="1">The sequence shown here is derived from an EMBL/GenBank/DDBJ whole genome shotgun (WGS) entry which is preliminary data.</text>
</comment>